<feature type="compositionally biased region" description="Basic residues" evidence="1">
    <location>
        <begin position="638"/>
        <end position="653"/>
    </location>
</feature>
<protein>
    <submittedName>
        <fullName evidence="2">Uncharacterized protein</fullName>
    </submittedName>
</protein>
<dbReference type="Proteomes" id="UP000886722">
    <property type="component" value="Unassembled WGS sequence"/>
</dbReference>
<feature type="region of interest" description="Disordered" evidence="1">
    <location>
        <begin position="630"/>
        <end position="653"/>
    </location>
</feature>
<proteinExistence type="predicted"/>
<reference evidence="2" key="2">
    <citation type="journal article" date="2021" name="PeerJ">
        <title>Extensive microbial diversity within the chicken gut microbiome revealed by metagenomics and culture.</title>
        <authorList>
            <person name="Gilroy R."/>
            <person name="Ravi A."/>
            <person name="Getino M."/>
            <person name="Pursley I."/>
            <person name="Horton D.L."/>
            <person name="Alikhan N.F."/>
            <person name="Baker D."/>
            <person name="Gharbi K."/>
            <person name="Hall N."/>
            <person name="Watson M."/>
            <person name="Adriaenssens E.M."/>
            <person name="Foster-Nyarko E."/>
            <person name="Jarju S."/>
            <person name="Secka A."/>
            <person name="Antonio M."/>
            <person name="Oren A."/>
            <person name="Chaudhuri R.R."/>
            <person name="La Ragione R."/>
            <person name="Hildebrand F."/>
            <person name="Pallen M.J."/>
        </authorList>
    </citation>
    <scope>NUCLEOTIDE SEQUENCE</scope>
    <source>
        <strain evidence="2">21143</strain>
    </source>
</reference>
<dbReference type="AlphaFoldDB" id="A0A9D1GGB8"/>
<comment type="caution">
    <text evidence="2">The sequence shown here is derived from an EMBL/GenBank/DDBJ whole genome shotgun (WGS) entry which is preliminary data.</text>
</comment>
<evidence type="ECO:0000313" key="2">
    <source>
        <dbReference type="EMBL" id="HIT40343.1"/>
    </source>
</evidence>
<organism evidence="2 3">
    <name type="scientific">Candidatus Caccoplasma intestinavium</name>
    <dbReference type="NCBI Taxonomy" id="2840716"/>
    <lineage>
        <taxon>Bacteria</taxon>
        <taxon>Pseudomonadati</taxon>
        <taxon>Bacteroidota</taxon>
        <taxon>Bacteroidia</taxon>
        <taxon>Bacteroidales</taxon>
        <taxon>Bacteroidaceae</taxon>
        <taxon>Bacteroidaceae incertae sedis</taxon>
        <taxon>Candidatus Caccoplasma</taxon>
    </lineage>
</organism>
<evidence type="ECO:0000313" key="3">
    <source>
        <dbReference type="Proteomes" id="UP000886722"/>
    </source>
</evidence>
<dbReference type="EMBL" id="DVKT01000073">
    <property type="protein sequence ID" value="HIT40343.1"/>
    <property type="molecule type" value="Genomic_DNA"/>
</dbReference>
<gene>
    <name evidence="2" type="ORF">IAD06_09985</name>
</gene>
<evidence type="ECO:0000256" key="1">
    <source>
        <dbReference type="SAM" id="MobiDB-lite"/>
    </source>
</evidence>
<sequence length="653" mass="72610">MSNPHKPWARIDSRLQRQLGHYAYYGMPADTPRAAIHTLIGTPSDTVPEIDYGIRHIPANDPFFSAFPNHLRGIPRQDEMGIWSSPDIELLAAQNVQVPRDTVPVYETAQPVETTDLQPITSFKDGFAQSNNRWLNNLKYLHGQIMRKRNHEDDIRNGLRHLDQNPELDRNNIQQINSSIRALRKDIAERRKRIEGQIGTEEDEQAILRNSDMIRALYAMQKQYYKGATAKEAEDWRNEYIAKGSTGTQTIHDAIEREKSFRPTKGMGTFGEIIGNVITEAPLIAGTAIGAAPIGVVAGTASLANAAFNNLAQSNMQADILEEETGQEISTARRLGQAALGTGADMIASKVLPGRSSGTLPFLKRIGQETLSQGLGNSASSLIKDIGQNEILGDDLSAGEILANAGRNAVVGGLTGGAISGAGHMMNRVQKGSTYPLPKYDEQSAPLYYTDVPLLRNFLPRKKVSRSTLGPMAHNAIDLEKSGINIGKDLDYRTAIAYKKYLQSPDLPPGTYISNIPFSKDIDPNSRTVIEHGTHYRERPELPPATYKAQIPFPEDIDPNSRTVIEHGTHYRERPELPPIERNAIDMDNLEEGLKANSHPQIPEEDDIVIRTPFGIYESMFGIDKLKEIGDPDQKTKIPFKRHKSRLWKKKKK</sequence>
<reference evidence="2" key="1">
    <citation type="submission" date="2020-10" db="EMBL/GenBank/DDBJ databases">
        <authorList>
            <person name="Gilroy R."/>
        </authorList>
    </citation>
    <scope>NUCLEOTIDE SEQUENCE</scope>
    <source>
        <strain evidence="2">21143</strain>
    </source>
</reference>
<name>A0A9D1GGB8_9BACT</name>
<accession>A0A9D1GGB8</accession>